<reference evidence="2" key="2">
    <citation type="submission" date="2015-01" db="EMBL/GenBank/DDBJ databases">
        <title>Evolutionary Origins and Diversification of the Mycorrhizal Mutualists.</title>
        <authorList>
            <consortium name="DOE Joint Genome Institute"/>
            <consortium name="Mycorrhizal Genomics Consortium"/>
            <person name="Kohler A."/>
            <person name="Kuo A."/>
            <person name="Nagy L.G."/>
            <person name="Floudas D."/>
            <person name="Copeland A."/>
            <person name="Barry K.W."/>
            <person name="Cichocki N."/>
            <person name="Veneault-Fourrey C."/>
            <person name="LaButti K."/>
            <person name="Lindquist E.A."/>
            <person name="Lipzen A."/>
            <person name="Lundell T."/>
            <person name="Morin E."/>
            <person name="Murat C."/>
            <person name="Riley R."/>
            <person name="Ohm R."/>
            <person name="Sun H."/>
            <person name="Tunlid A."/>
            <person name="Henrissat B."/>
            <person name="Grigoriev I.V."/>
            <person name="Hibbett D.S."/>
            <person name="Martin F."/>
        </authorList>
    </citation>
    <scope>NUCLEOTIDE SEQUENCE [LARGE SCALE GENOMIC DNA]</scope>
    <source>
        <strain evidence="2">MAFF 305830</strain>
    </source>
</reference>
<reference evidence="1 2" key="1">
    <citation type="submission" date="2014-04" db="EMBL/GenBank/DDBJ databases">
        <authorList>
            <consortium name="DOE Joint Genome Institute"/>
            <person name="Kuo A."/>
            <person name="Zuccaro A."/>
            <person name="Kohler A."/>
            <person name="Nagy L.G."/>
            <person name="Floudas D."/>
            <person name="Copeland A."/>
            <person name="Barry K.W."/>
            <person name="Cichocki N."/>
            <person name="Veneault-Fourrey C."/>
            <person name="LaButti K."/>
            <person name="Lindquist E.A."/>
            <person name="Lipzen A."/>
            <person name="Lundell T."/>
            <person name="Morin E."/>
            <person name="Murat C."/>
            <person name="Sun H."/>
            <person name="Tunlid A."/>
            <person name="Henrissat B."/>
            <person name="Grigoriev I.V."/>
            <person name="Hibbett D.S."/>
            <person name="Martin F."/>
            <person name="Nordberg H.P."/>
            <person name="Cantor M.N."/>
            <person name="Hua S.X."/>
        </authorList>
    </citation>
    <scope>NUCLEOTIDE SEQUENCE [LARGE SCALE GENOMIC DNA]</scope>
    <source>
        <strain evidence="1 2">MAFF 305830</strain>
    </source>
</reference>
<gene>
    <name evidence="1" type="ORF">M408DRAFT_29998</name>
</gene>
<dbReference type="HOGENOM" id="CLU_015287_0_0_1"/>
<evidence type="ECO:0000313" key="2">
    <source>
        <dbReference type="Proteomes" id="UP000054097"/>
    </source>
</evidence>
<evidence type="ECO:0000313" key="1">
    <source>
        <dbReference type="EMBL" id="KIM20892.1"/>
    </source>
</evidence>
<dbReference type="OrthoDB" id="3365698at2759"/>
<accession>A0A0C2WTU7</accession>
<proteinExistence type="predicted"/>
<organism evidence="1 2">
    <name type="scientific">Serendipita vermifera MAFF 305830</name>
    <dbReference type="NCBI Taxonomy" id="933852"/>
    <lineage>
        <taxon>Eukaryota</taxon>
        <taxon>Fungi</taxon>
        <taxon>Dikarya</taxon>
        <taxon>Basidiomycota</taxon>
        <taxon>Agaricomycotina</taxon>
        <taxon>Agaricomycetes</taxon>
        <taxon>Sebacinales</taxon>
        <taxon>Serendipitaceae</taxon>
        <taxon>Serendipita</taxon>
    </lineage>
</organism>
<protein>
    <submittedName>
        <fullName evidence="1">Uncharacterized protein</fullName>
    </submittedName>
</protein>
<keyword evidence="2" id="KW-1185">Reference proteome</keyword>
<dbReference type="Proteomes" id="UP000054097">
    <property type="component" value="Unassembled WGS sequence"/>
</dbReference>
<dbReference type="EMBL" id="KN824402">
    <property type="protein sequence ID" value="KIM20892.1"/>
    <property type="molecule type" value="Genomic_DNA"/>
</dbReference>
<dbReference type="AlphaFoldDB" id="A0A0C2WTU7"/>
<sequence>MNHSVVSIKYRDSDLIINLFAQRTKILTRLIDNKNVSSIKPENTSAIHYLQQEYNRVTDQITQLEHNPLSDPMKVLPLELCADIIKESINIYDPVDELLDLTTVSQRWCNIIISLPTLWTTIVFDSTRSDYLAKAGVALSLSGTCELSVKISVPFELWSDVSPIILTESGRIVSLRIDDHPLDTIVSERILNDFKQLPVLKSLFLPTEFNPGRCDSRSRNIEFEKMPLLSTIAGPRPQPLDYSCSRFIRSRTIFVPEITQDMVNVWSKLSNLINLTILEREVLPGYSPKAFSSSLPSVQIFVYYGEAPKRALNLLGPNVTSITVEVHNFRQILDILGRFPQICDLALVMPRAFNYGTMDVGTTQASYKLVKRLKIHGDMYYQMEVTQLENAITSLGPLYQAFINILPCVRSLVLGGTLFIDETWSFISSLKQLHDLEVSHCEFHLSNSRSVVNMDYLSSVIWPVEPDSVFFCSKIVAPSLRSFQIHIIAAEWTSVGADSMDYCIPETAFPNLASLTIIISKSLTWNIGICKSLRKLTIHSQIAYEDELMTGSEILEAILRRPRDFPALETIELGHLLFEYDILLLLLERKNINAQPGISPITTIFVNSPLSYRLLYPITTLLRGKFPDREPNVAFSLIAVGQRMFDELS</sequence>
<name>A0A0C2WTU7_SERVB</name>